<dbReference type="Proteomes" id="UP000003412">
    <property type="component" value="Chromosome"/>
</dbReference>
<dbReference type="PANTHER" id="PTHR30294">
    <property type="entry name" value="MEMBRANE COMPONENT OF ABC TRANSPORTER YHHJ-RELATED"/>
    <property type="match status" value="1"/>
</dbReference>
<keyword evidence="9" id="KW-1185">Reference proteome</keyword>
<comment type="subcellular location">
    <subcellularLocation>
        <location evidence="1">Cell membrane</location>
        <topology evidence="1">Multi-pass membrane protein</topology>
    </subcellularLocation>
</comment>
<keyword evidence="4 6" id="KW-1133">Transmembrane helix</keyword>
<evidence type="ECO:0000256" key="5">
    <source>
        <dbReference type="ARBA" id="ARBA00023136"/>
    </source>
</evidence>
<dbReference type="InterPro" id="IPR051449">
    <property type="entry name" value="ABC-2_transporter_component"/>
</dbReference>
<proteinExistence type="predicted"/>
<evidence type="ECO:0000256" key="6">
    <source>
        <dbReference type="SAM" id="Phobius"/>
    </source>
</evidence>
<gene>
    <name evidence="8" type="ORF">NT05LM_2497</name>
</gene>
<keyword evidence="5 6" id="KW-0472">Membrane</keyword>
<accession>A0ABN0BVE1</accession>
<sequence length="414" mass="45325">MNLMSKFWVITKQVYKRRVKTKSFLISLLFPVLIAALIAGIPKMVDYFDSTSDVTKIAVLSDDPVFEKALAADKNHFKVNTDINDKKAAQSALKNGKIDGFVTITEENDTVGAVYTTQETAGQDVITRLTEDLTATKIAEKAAAYKITNAQLQSITSPVSVTNDLESNNQLTNHEKDVMSAAVLVLTLVIFIFVMSYANIVASEIATEKGTRIMEVILSSVSATTHLFAKLTAIIFMLLTQIGFYVVCGAVVLIAGRNTEMVQNVLDQIAVFPAYYLVLNLLFVILGLLLYILLAAMIGSMVPNVETVAQFIYPMTILAIIGYWGSIAAANAPDNLLVIIGSYIPTFSPMMMLARMDLLSVSTIGIFSSLAILLASVIGAFFLTVRLYQGNVLLYSNDGLWKTWKTSLSYAKRK</sequence>
<keyword evidence="3 6" id="KW-0812">Transmembrane</keyword>
<keyword evidence="2" id="KW-1003">Cell membrane</keyword>
<evidence type="ECO:0000313" key="8">
    <source>
        <dbReference type="EMBL" id="EFR87044.1"/>
    </source>
</evidence>
<dbReference type="EMBL" id="ADXF01000827">
    <property type="protein sequence ID" value="EFR87044.1"/>
    <property type="molecule type" value="Genomic_DNA"/>
</dbReference>
<dbReference type="Pfam" id="PF12698">
    <property type="entry name" value="ABC2_membrane_3"/>
    <property type="match status" value="1"/>
</dbReference>
<name>A0ABN0BVE1_9LIST</name>
<feature type="transmembrane region" description="Helical" evidence="6">
    <location>
        <begin position="178"/>
        <end position="206"/>
    </location>
</feature>
<evidence type="ECO:0000259" key="7">
    <source>
        <dbReference type="Pfam" id="PF12698"/>
    </source>
</evidence>
<feature type="transmembrane region" description="Helical" evidence="6">
    <location>
        <begin position="274"/>
        <end position="299"/>
    </location>
</feature>
<feature type="transmembrane region" description="Helical" evidence="6">
    <location>
        <begin position="336"/>
        <end position="354"/>
    </location>
</feature>
<organism evidence="8 9">
    <name type="scientific">Listeria marthii FSL S4-120</name>
    <dbReference type="NCBI Taxonomy" id="702457"/>
    <lineage>
        <taxon>Bacteria</taxon>
        <taxon>Bacillati</taxon>
        <taxon>Bacillota</taxon>
        <taxon>Bacilli</taxon>
        <taxon>Bacillales</taxon>
        <taxon>Listeriaceae</taxon>
        <taxon>Listeria</taxon>
    </lineage>
</organism>
<evidence type="ECO:0000256" key="1">
    <source>
        <dbReference type="ARBA" id="ARBA00004651"/>
    </source>
</evidence>
<comment type="caution">
    <text evidence="8">The sequence shown here is derived from an EMBL/GenBank/DDBJ whole genome shotgun (WGS) entry which is preliminary data.</text>
</comment>
<evidence type="ECO:0000313" key="9">
    <source>
        <dbReference type="Proteomes" id="UP000003412"/>
    </source>
</evidence>
<evidence type="ECO:0000256" key="2">
    <source>
        <dbReference type="ARBA" id="ARBA00022475"/>
    </source>
</evidence>
<evidence type="ECO:0000256" key="3">
    <source>
        <dbReference type="ARBA" id="ARBA00022692"/>
    </source>
</evidence>
<dbReference type="PANTHER" id="PTHR30294:SF29">
    <property type="entry name" value="MULTIDRUG ABC TRANSPORTER PERMEASE YBHS-RELATED"/>
    <property type="match status" value="1"/>
</dbReference>
<evidence type="ECO:0000256" key="4">
    <source>
        <dbReference type="ARBA" id="ARBA00022989"/>
    </source>
</evidence>
<protein>
    <submittedName>
        <fullName evidence="8">ABC transporter, permease protein</fullName>
    </submittedName>
</protein>
<feature type="domain" description="ABC-2 type transporter transmembrane" evidence="7">
    <location>
        <begin position="22"/>
        <end position="385"/>
    </location>
</feature>
<reference evidence="8 9" key="1">
    <citation type="journal article" date="2010" name="Microbiol. Resour. Announc.">
        <title>Comparative genomics of the bacterial genus Listeria: Genome evolution is characterized by limited gene acquisition and limited gene loss.</title>
        <authorList>
            <person name="den Bakker H.C."/>
            <person name="Cummings C.A."/>
            <person name="Ferreira V."/>
            <person name="Vatta P."/>
            <person name="Orsi R.H."/>
            <person name="Degoricija L."/>
            <person name="Barker M."/>
            <person name="Petrauskene O."/>
            <person name="Furtado M.R."/>
            <person name="Wiedmann M."/>
        </authorList>
    </citation>
    <scope>NUCLEOTIDE SEQUENCE [LARGE SCALE GENOMIC DNA]</scope>
    <source>
        <strain evidence="8 9">FSL S4-120</strain>
    </source>
</reference>
<dbReference type="InterPro" id="IPR013525">
    <property type="entry name" value="ABC2_TM"/>
</dbReference>
<feature type="transmembrane region" description="Helical" evidence="6">
    <location>
        <begin position="311"/>
        <end position="330"/>
    </location>
</feature>
<feature type="transmembrane region" description="Helical" evidence="6">
    <location>
        <begin position="227"/>
        <end position="254"/>
    </location>
</feature>
<feature type="transmembrane region" description="Helical" evidence="6">
    <location>
        <begin position="366"/>
        <end position="388"/>
    </location>
</feature>